<dbReference type="Proteomes" id="UP000189705">
    <property type="component" value="Unplaced"/>
</dbReference>
<keyword evidence="2" id="KW-0430">Lectin</keyword>
<evidence type="ECO:0000313" key="6">
    <source>
        <dbReference type="Proteomes" id="UP000189705"/>
    </source>
</evidence>
<feature type="region of interest" description="Disordered" evidence="3">
    <location>
        <begin position="31"/>
        <end position="55"/>
    </location>
</feature>
<dbReference type="GO" id="GO:0005886">
    <property type="term" value="C:plasma membrane"/>
    <property type="evidence" value="ECO:0007669"/>
    <property type="project" value="UniProtKB-SubCell"/>
</dbReference>
<dbReference type="GO" id="GO:0030246">
    <property type="term" value="F:carbohydrate binding"/>
    <property type="evidence" value="ECO:0007669"/>
    <property type="project" value="UniProtKB-KW"/>
</dbReference>
<dbReference type="PROSITE" id="PS50041">
    <property type="entry name" value="C_TYPE_LECTIN_2"/>
    <property type="match status" value="1"/>
</dbReference>
<keyword evidence="4" id="KW-0472">Membrane</keyword>
<dbReference type="InterPro" id="IPR016186">
    <property type="entry name" value="C-type_lectin-like/link_sf"/>
</dbReference>
<evidence type="ECO:0000256" key="4">
    <source>
        <dbReference type="SAM" id="Phobius"/>
    </source>
</evidence>
<dbReference type="SUPFAM" id="SSF56436">
    <property type="entry name" value="C-type lectin-like"/>
    <property type="match status" value="1"/>
</dbReference>
<gene>
    <name evidence="7" type="primary">LOC102378593</name>
</gene>
<feature type="transmembrane region" description="Helical" evidence="4">
    <location>
        <begin position="65"/>
        <end position="87"/>
    </location>
</feature>
<protein>
    <submittedName>
        <fullName evidence="7">C-type lectin domain family 2 member D-like</fullName>
    </submittedName>
</protein>
<dbReference type="PANTHER" id="PTHR45710:SF8">
    <property type="entry name" value="RERATING FAMILY MEMBER 4"/>
    <property type="match status" value="1"/>
</dbReference>
<dbReference type="Pfam" id="PF00059">
    <property type="entry name" value="Lectin_C"/>
    <property type="match status" value="1"/>
</dbReference>
<sequence>MPPYCDLMPSAVEKKRENGSCAKAEPTYFQEDSQKGKGQTHVTIPWQGGERSTKSPQGCPATVSPWMYCLLILSVALNLCLAIPLIARSAKRPEQHPAAPAIPVLSCPAGWIEYLGRCYYFSEAKGSWDSSQSNCSSLGASLARIDNEKEMAFLMRYKGRSASWIGLRRDSGQPWQWADGTNFTHWFPILGQGLCAYMNGNNLASSSCTKQGLWLCSRPAKEPKCKASD</sequence>
<dbReference type="STRING" id="38654.A0A1U7SNT7"/>
<evidence type="ECO:0000256" key="3">
    <source>
        <dbReference type="SAM" id="MobiDB-lite"/>
    </source>
</evidence>
<dbReference type="OrthoDB" id="9013109at2759"/>
<dbReference type="eggNOG" id="KOG4297">
    <property type="taxonomic scope" value="Eukaryota"/>
</dbReference>
<dbReference type="InterPro" id="IPR050828">
    <property type="entry name" value="C-type_lectin/matrix_domain"/>
</dbReference>
<evidence type="ECO:0000256" key="2">
    <source>
        <dbReference type="ARBA" id="ARBA00022734"/>
    </source>
</evidence>
<dbReference type="RefSeq" id="XP_006039280.1">
    <property type="nucleotide sequence ID" value="XM_006039218.3"/>
</dbReference>
<evidence type="ECO:0000256" key="1">
    <source>
        <dbReference type="ARBA" id="ARBA00004401"/>
    </source>
</evidence>
<dbReference type="PANTHER" id="PTHR45710">
    <property type="entry name" value="C-TYPE LECTIN DOMAIN-CONTAINING PROTEIN 180"/>
    <property type="match status" value="1"/>
</dbReference>
<keyword evidence="4" id="KW-1133">Transmembrane helix</keyword>
<feature type="domain" description="C-type lectin" evidence="5">
    <location>
        <begin position="114"/>
        <end position="217"/>
    </location>
</feature>
<accession>A0A1U7SNT7</accession>
<proteinExistence type="predicted"/>
<keyword evidence="4" id="KW-0812">Transmembrane</keyword>
<dbReference type="InterPro" id="IPR016187">
    <property type="entry name" value="CTDL_fold"/>
</dbReference>
<organism evidence="6 7">
    <name type="scientific">Alligator sinensis</name>
    <name type="common">Chinese alligator</name>
    <dbReference type="NCBI Taxonomy" id="38654"/>
    <lineage>
        <taxon>Eukaryota</taxon>
        <taxon>Metazoa</taxon>
        <taxon>Chordata</taxon>
        <taxon>Craniata</taxon>
        <taxon>Vertebrata</taxon>
        <taxon>Euteleostomi</taxon>
        <taxon>Archelosauria</taxon>
        <taxon>Archosauria</taxon>
        <taxon>Crocodylia</taxon>
        <taxon>Alligatoridae</taxon>
        <taxon>Alligatorinae</taxon>
        <taxon>Alligator</taxon>
    </lineage>
</organism>
<keyword evidence="6" id="KW-1185">Reference proteome</keyword>
<comment type="subcellular location">
    <subcellularLocation>
        <location evidence="1">Cell membrane</location>
        <topology evidence="1">Single-pass type II membrane protein</topology>
    </subcellularLocation>
</comment>
<name>A0A1U7SNT7_ALLSI</name>
<dbReference type="InParanoid" id="A0A1U7SNT7"/>
<evidence type="ECO:0000313" key="7">
    <source>
        <dbReference type="RefSeq" id="XP_006039280.1"/>
    </source>
</evidence>
<dbReference type="InterPro" id="IPR001304">
    <property type="entry name" value="C-type_lectin-like"/>
</dbReference>
<dbReference type="KEGG" id="asn:102378593"/>
<reference evidence="7" key="1">
    <citation type="submission" date="2025-08" db="UniProtKB">
        <authorList>
            <consortium name="RefSeq"/>
        </authorList>
    </citation>
    <scope>IDENTIFICATION</scope>
</reference>
<dbReference type="SMART" id="SM00034">
    <property type="entry name" value="CLECT"/>
    <property type="match status" value="1"/>
</dbReference>
<evidence type="ECO:0000259" key="5">
    <source>
        <dbReference type="PROSITE" id="PS50041"/>
    </source>
</evidence>
<dbReference type="GeneID" id="102378593"/>
<dbReference type="Gene3D" id="3.10.100.10">
    <property type="entry name" value="Mannose-Binding Protein A, subunit A"/>
    <property type="match status" value="1"/>
</dbReference>
<dbReference type="AlphaFoldDB" id="A0A1U7SNT7"/>
<dbReference type="InterPro" id="IPR033992">
    <property type="entry name" value="NKR-like_CTLD"/>
</dbReference>
<dbReference type="CDD" id="cd03593">
    <property type="entry name" value="CLECT_NK_receptors_like"/>
    <property type="match status" value="1"/>
</dbReference>